<sequence length="232" mass="25137">MHTNTIKATAILTLIFFCVTQASLAGPGPQNLRNPQGVVDGKVSDIAKALGDDLAPIRGAESKVTVEPPAGGTATRTAGTEAAGAGEAQAKMLVLYIGDARQEFAFKRFLEGCAKRVRLTPSFVVKMVQLKEPTVDQMRDYDLIIKEVDDSSYQRIEIVGGSAAVTREYIYFLIDNEIEEEMQAWMREKAKQVAVSRAAGARTTAGSSFEEGSMTRAEQEELEAIARDAWSG</sequence>
<keyword evidence="1" id="KW-0732">Signal</keyword>
<dbReference type="Proteomes" id="UP000231267">
    <property type="component" value="Unassembled WGS sequence"/>
</dbReference>
<dbReference type="EMBL" id="PFGP01000024">
    <property type="protein sequence ID" value="PIW66857.1"/>
    <property type="molecule type" value="Genomic_DNA"/>
</dbReference>
<accession>A0A2J0LSQ9</accession>
<comment type="caution">
    <text evidence="2">The sequence shown here is derived from an EMBL/GenBank/DDBJ whole genome shotgun (WGS) entry which is preliminary data.</text>
</comment>
<feature type="signal peptide" evidence="1">
    <location>
        <begin position="1"/>
        <end position="25"/>
    </location>
</feature>
<dbReference type="AlphaFoldDB" id="A0A2J0LSQ9"/>
<proteinExistence type="predicted"/>
<reference evidence="2 3" key="1">
    <citation type="submission" date="2017-09" db="EMBL/GenBank/DDBJ databases">
        <title>Depth-based differentiation of microbial function through sediment-hosted aquifers and enrichment of novel symbionts in the deep terrestrial subsurface.</title>
        <authorList>
            <person name="Probst A.J."/>
            <person name="Ladd B."/>
            <person name="Jarett J.K."/>
            <person name="Geller-Mcgrath D.E."/>
            <person name="Sieber C.M."/>
            <person name="Emerson J.B."/>
            <person name="Anantharaman K."/>
            <person name="Thomas B.C."/>
            <person name="Malmstrom R."/>
            <person name="Stieglmeier M."/>
            <person name="Klingl A."/>
            <person name="Woyke T."/>
            <person name="Ryan C.M."/>
            <person name="Banfield J.F."/>
        </authorList>
    </citation>
    <scope>NUCLEOTIDE SEQUENCE [LARGE SCALE GENOMIC DNA]</scope>
    <source>
        <strain evidence="2">CG12_big_fil_rev_8_21_14_0_65_43_15</strain>
    </source>
</reference>
<gene>
    <name evidence="2" type="ORF">COW11_01125</name>
</gene>
<name>A0A2J0LSQ9_9BACT</name>
<evidence type="ECO:0000313" key="3">
    <source>
        <dbReference type="Proteomes" id="UP000231267"/>
    </source>
</evidence>
<feature type="chain" id="PRO_5014445591" evidence="1">
    <location>
        <begin position="26"/>
        <end position="232"/>
    </location>
</feature>
<evidence type="ECO:0000313" key="2">
    <source>
        <dbReference type="EMBL" id="PIW66857.1"/>
    </source>
</evidence>
<organism evidence="2 3">
    <name type="scientific">Candidatus Taenaricola geysiri</name>
    <dbReference type="NCBI Taxonomy" id="1974752"/>
    <lineage>
        <taxon>Bacteria</taxon>
        <taxon>Pseudomonadati</taxon>
        <taxon>Candidatus Omnitrophota</taxon>
        <taxon>Candidatus Taenaricola</taxon>
    </lineage>
</organism>
<protein>
    <submittedName>
        <fullName evidence="2">Uncharacterized protein</fullName>
    </submittedName>
</protein>
<feature type="non-terminal residue" evidence="2">
    <location>
        <position position="232"/>
    </location>
</feature>
<evidence type="ECO:0000256" key="1">
    <source>
        <dbReference type="SAM" id="SignalP"/>
    </source>
</evidence>